<reference evidence="1 2" key="1">
    <citation type="submission" date="2017-02" db="EMBL/GenBank/DDBJ databases">
        <title>Genomic diversity within the haloalkaliphilic genus Thioalkalivibrio.</title>
        <authorList>
            <person name="Ahn A.-C."/>
            <person name="Meier-Kolthoff J."/>
            <person name="Overmars L."/>
            <person name="Richter M."/>
            <person name="Woyke T."/>
            <person name="Sorokin D.Y."/>
            <person name="Muyzer G."/>
        </authorList>
    </citation>
    <scope>NUCLEOTIDE SEQUENCE [LARGE SCALE GENOMIC DNA]</scope>
    <source>
        <strain evidence="1 2">ALJD</strain>
    </source>
</reference>
<keyword evidence="2" id="KW-1185">Reference proteome</keyword>
<dbReference type="Proteomes" id="UP000189462">
    <property type="component" value="Unassembled WGS sequence"/>
</dbReference>
<dbReference type="RefSeq" id="WP_077279532.1">
    <property type="nucleotide sequence ID" value="NZ_MVBK01000079.1"/>
</dbReference>
<protein>
    <submittedName>
        <fullName evidence="1">Uncharacterized protein</fullName>
    </submittedName>
</protein>
<dbReference type="OrthoDB" id="5765877at2"/>
<evidence type="ECO:0000313" key="1">
    <source>
        <dbReference type="EMBL" id="OOG23053.1"/>
    </source>
</evidence>
<gene>
    <name evidence="1" type="ORF">B1C78_12710</name>
</gene>
<accession>A0A1V3NDN7</accession>
<sequence length="212" mass="23506">MKLKQTHLFKGSREFEIIDDHVRVRSKAPFKHAVELTVMLTVLNPEPVITRSCLNFISRVNGDVLLSLYLGKPDSEAFNAFVSTLKRRALDEYQAFAGIRSAGQPAGLEANVYEEPPDFDDAVDDGPAKFRDDLDVERIDEAIQMLRTYLAVDDIQPFLTAMEALREEPGSAALQLQVVNAFNDLGFRQGAVLTYAPYVGALLSDRPGGAPY</sequence>
<evidence type="ECO:0000313" key="2">
    <source>
        <dbReference type="Proteomes" id="UP000189462"/>
    </source>
</evidence>
<dbReference type="EMBL" id="MVBK01000079">
    <property type="protein sequence ID" value="OOG23053.1"/>
    <property type="molecule type" value="Genomic_DNA"/>
</dbReference>
<proteinExistence type="predicted"/>
<name>A0A1V3NDN7_9GAMM</name>
<comment type="caution">
    <text evidence="1">The sequence shown here is derived from an EMBL/GenBank/DDBJ whole genome shotgun (WGS) entry which is preliminary data.</text>
</comment>
<organism evidence="1 2">
    <name type="scientific">Thioalkalivibrio denitrificans</name>
    <dbReference type="NCBI Taxonomy" id="108003"/>
    <lineage>
        <taxon>Bacteria</taxon>
        <taxon>Pseudomonadati</taxon>
        <taxon>Pseudomonadota</taxon>
        <taxon>Gammaproteobacteria</taxon>
        <taxon>Chromatiales</taxon>
        <taxon>Ectothiorhodospiraceae</taxon>
        <taxon>Thioalkalivibrio</taxon>
    </lineage>
</organism>
<dbReference type="AlphaFoldDB" id="A0A1V3NDN7"/>
<dbReference type="STRING" id="108003.B1C78_12710"/>